<keyword evidence="4" id="KW-1185">Reference proteome</keyword>
<feature type="region of interest" description="Disordered" evidence="1">
    <location>
        <begin position="417"/>
        <end position="443"/>
    </location>
</feature>
<comment type="caution">
    <text evidence="3">The sequence shown here is derived from an EMBL/GenBank/DDBJ whole genome shotgun (WGS) entry which is preliminary data.</text>
</comment>
<dbReference type="Pfam" id="PF25438">
    <property type="entry name" value="DUF7896"/>
    <property type="match status" value="1"/>
</dbReference>
<feature type="compositionally biased region" description="Acidic residues" evidence="1">
    <location>
        <begin position="417"/>
        <end position="435"/>
    </location>
</feature>
<protein>
    <recommendedName>
        <fullName evidence="2">DUF7896 domain-containing protein</fullName>
    </recommendedName>
</protein>
<feature type="compositionally biased region" description="Low complexity" evidence="1">
    <location>
        <begin position="197"/>
        <end position="207"/>
    </location>
</feature>
<organism evidence="3 4">
    <name type="scientific">Escovopsis weberi</name>
    <dbReference type="NCBI Taxonomy" id="150374"/>
    <lineage>
        <taxon>Eukaryota</taxon>
        <taxon>Fungi</taxon>
        <taxon>Dikarya</taxon>
        <taxon>Ascomycota</taxon>
        <taxon>Pezizomycotina</taxon>
        <taxon>Sordariomycetes</taxon>
        <taxon>Hypocreomycetidae</taxon>
        <taxon>Hypocreales</taxon>
        <taxon>Hypocreaceae</taxon>
        <taxon>Escovopsis</taxon>
    </lineage>
</organism>
<dbReference type="InterPro" id="IPR057218">
    <property type="entry name" value="DUF7896"/>
</dbReference>
<feature type="region of interest" description="Disordered" evidence="1">
    <location>
        <begin position="167"/>
        <end position="217"/>
    </location>
</feature>
<gene>
    <name evidence="3" type="ORF">ESCO_001331</name>
</gene>
<evidence type="ECO:0000313" key="3">
    <source>
        <dbReference type="EMBL" id="KOS19792.1"/>
    </source>
</evidence>
<dbReference type="STRING" id="150374.A0A0M9VUD7"/>
<feature type="region of interest" description="Disordered" evidence="1">
    <location>
        <begin position="375"/>
        <end position="403"/>
    </location>
</feature>
<proteinExistence type="predicted"/>
<sequence length="443" mass="47395">MAYAGNNAAPLGPMHVGAGSEQGFGYSSLMPSLKPLDQWSAFNLPLSGEGLSLPAHDHNLMVLNVGITPQYWHATTGDCTLLNDAFDHYDPLTSPSSLISTSTYSTPGAAAPMTRDSSSLSHSHPVLMKRIDSPGSDGASIAHASLHSSTIRAGLDASAHRTSIDADPIYGSRDVSPSNTLLNTGTSRSAGMHRSDSSASAVNSKSASCHHRARQAAARVLENAKAPLAPKPPSRLEAVARPGPANSGAKPAVAATTTITTVKKYKRPKQPKIFCDQCDQYPDGFRGKHELRRHVGAKHAGVVKKYVCRDPSLAGIRSSLKLLVPLDQCKKCRSRKKYGLYYNAAAHLRRAHFVPKAPRGSRKVVAAAHGIGIAGVNGGEKPKAREQQQQQQQQNGGSQLPSMEELKDWFEEVQVDVTLEDEGGEDEGENEAEDDTTTKLLYL</sequence>
<name>A0A0M9VUD7_ESCWE</name>
<dbReference type="OrthoDB" id="5377599at2759"/>
<dbReference type="AlphaFoldDB" id="A0A0M9VUD7"/>
<evidence type="ECO:0000313" key="4">
    <source>
        <dbReference type="Proteomes" id="UP000053831"/>
    </source>
</evidence>
<dbReference type="PANTHER" id="PTHR42031:SF1">
    <property type="entry name" value="KEY LIME PATHOGENICITY PROTEIN"/>
    <property type="match status" value="1"/>
</dbReference>
<evidence type="ECO:0000256" key="1">
    <source>
        <dbReference type="SAM" id="MobiDB-lite"/>
    </source>
</evidence>
<dbReference type="Proteomes" id="UP000053831">
    <property type="component" value="Unassembled WGS sequence"/>
</dbReference>
<evidence type="ECO:0000259" key="2">
    <source>
        <dbReference type="Pfam" id="PF25438"/>
    </source>
</evidence>
<feature type="domain" description="DUF7896" evidence="2">
    <location>
        <begin position="303"/>
        <end position="413"/>
    </location>
</feature>
<feature type="compositionally biased region" description="Polar residues" evidence="1">
    <location>
        <begin position="175"/>
        <end position="189"/>
    </location>
</feature>
<accession>A0A0M9VUD7</accession>
<reference evidence="3 4" key="1">
    <citation type="submission" date="2015-07" db="EMBL/GenBank/DDBJ databases">
        <title>The genome of the fungus Escovopsis weberi, a specialized disease agent of ant agriculture.</title>
        <authorList>
            <person name="de Man T.J."/>
            <person name="Stajich J.E."/>
            <person name="Kubicek C.P."/>
            <person name="Chenthamara K."/>
            <person name="Atanasova L."/>
            <person name="Druzhinina I.S."/>
            <person name="Birnbaum S."/>
            <person name="Barribeau S.M."/>
            <person name="Teiling C."/>
            <person name="Suen G."/>
            <person name="Currie C."/>
            <person name="Gerardo N.M."/>
        </authorList>
    </citation>
    <scope>NUCLEOTIDE SEQUENCE [LARGE SCALE GENOMIC DNA]</scope>
</reference>
<dbReference type="PANTHER" id="PTHR42031">
    <property type="entry name" value="KEY LIME PATHOGENICITY PROTEIN"/>
    <property type="match status" value="1"/>
</dbReference>
<dbReference type="EMBL" id="LGSR01000020">
    <property type="protein sequence ID" value="KOS19792.1"/>
    <property type="molecule type" value="Genomic_DNA"/>
</dbReference>